<evidence type="ECO:0008006" key="5">
    <source>
        <dbReference type="Google" id="ProtNLM"/>
    </source>
</evidence>
<keyword evidence="2" id="KW-0732">Signal</keyword>
<dbReference type="AlphaFoldDB" id="A0A935Q601"/>
<reference evidence="3 4" key="1">
    <citation type="submission" date="2020-10" db="EMBL/GenBank/DDBJ databases">
        <title>Connecting structure to function with the recovery of over 1000 high-quality activated sludge metagenome-assembled genomes encoding full-length rRNA genes using long-read sequencing.</title>
        <authorList>
            <person name="Singleton C.M."/>
            <person name="Petriglieri F."/>
            <person name="Kristensen J.M."/>
            <person name="Kirkegaard R.H."/>
            <person name="Michaelsen T.Y."/>
            <person name="Andersen M.H."/>
            <person name="Karst S.M."/>
            <person name="Dueholm M.S."/>
            <person name="Nielsen P.H."/>
            <person name="Albertsen M."/>
        </authorList>
    </citation>
    <scope>NUCLEOTIDE SEQUENCE [LARGE SCALE GENOMIC DNA]</scope>
    <source>
        <strain evidence="3">EsbW_18-Q3-R4-48_BATAC.285</strain>
    </source>
</reference>
<feature type="chain" id="PRO_5036989690" description="YbgF trimerisation domain-containing protein" evidence="2">
    <location>
        <begin position="22"/>
        <end position="131"/>
    </location>
</feature>
<dbReference type="EMBL" id="JADJMH010000040">
    <property type="protein sequence ID" value="MBK7677790.1"/>
    <property type="molecule type" value="Genomic_DNA"/>
</dbReference>
<dbReference type="Proteomes" id="UP000697998">
    <property type="component" value="Unassembled WGS sequence"/>
</dbReference>
<feature type="signal peptide" evidence="2">
    <location>
        <begin position="1"/>
        <end position="21"/>
    </location>
</feature>
<evidence type="ECO:0000313" key="3">
    <source>
        <dbReference type="EMBL" id="MBK7677790.1"/>
    </source>
</evidence>
<evidence type="ECO:0000256" key="2">
    <source>
        <dbReference type="SAM" id="SignalP"/>
    </source>
</evidence>
<comment type="caution">
    <text evidence="3">The sequence shown here is derived from an EMBL/GenBank/DDBJ whole genome shotgun (WGS) entry which is preliminary data.</text>
</comment>
<sequence length="131" mass="15242">MPQLRTLLTAILLLAVAVAAASEADQDELRRLDFAVSRIQQEQQAAYQQFGMVQELRRSLMQQTTPPPLPAVSGIDGDFPDYDEQVRQRKQLEEQLRRYAVELDRLYARYRELEEQKRPLLDRISELSRSP</sequence>
<organism evidence="3 4">
    <name type="scientific">Candidatus Accumulibacter proximus</name>
    <dbReference type="NCBI Taxonomy" id="2954385"/>
    <lineage>
        <taxon>Bacteria</taxon>
        <taxon>Pseudomonadati</taxon>
        <taxon>Pseudomonadota</taxon>
        <taxon>Betaproteobacteria</taxon>
        <taxon>Candidatus Accumulibacter</taxon>
    </lineage>
</organism>
<evidence type="ECO:0000313" key="4">
    <source>
        <dbReference type="Proteomes" id="UP000697998"/>
    </source>
</evidence>
<feature type="coiled-coil region" evidence="1">
    <location>
        <begin position="82"/>
        <end position="123"/>
    </location>
</feature>
<name>A0A935Q601_9PROT</name>
<accession>A0A935Q601</accession>
<evidence type="ECO:0000256" key="1">
    <source>
        <dbReference type="SAM" id="Coils"/>
    </source>
</evidence>
<gene>
    <name evidence="3" type="ORF">IPJ27_25310</name>
</gene>
<proteinExistence type="predicted"/>
<protein>
    <recommendedName>
        <fullName evidence="5">YbgF trimerisation domain-containing protein</fullName>
    </recommendedName>
</protein>
<keyword evidence="1" id="KW-0175">Coiled coil</keyword>